<evidence type="ECO:0008006" key="5">
    <source>
        <dbReference type="Google" id="ProtNLM"/>
    </source>
</evidence>
<protein>
    <recommendedName>
        <fullName evidence="5">DUF3742 family protein</fullName>
    </recommendedName>
</protein>
<keyword evidence="2" id="KW-0472">Membrane</keyword>
<proteinExistence type="predicted"/>
<keyword evidence="4" id="KW-1185">Reference proteome</keyword>
<comment type="caution">
    <text evidence="3">The sequence shown here is derived from an EMBL/GenBank/DDBJ whole genome shotgun (WGS) entry which is preliminary data.</text>
</comment>
<name>A0AA92X0N8_9GAMM</name>
<evidence type="ECO:0000256" key="1">
    <source>
        <dbReference type="SAM" id="MobiDB-lite"/>
    </source>
</evidence>
<sequence>MWKRLKGTILRWDTFCVSKARKHKLPGWIGHVPIAVAFLGSAAAALFGGIIIAGSLLFIWAIAIILQNVNTSNENIFDDDRGSGPSIRHGNDGYGYYTSSDDLTSERLD</sequence>
<evidence type="ECO:0000313" key="3">
    <source>
        <dbReference type="EMBL" id="RJF53312.1"/>
    </source>
</evidence>
<organism evidence="3 4">
    <name type="scientific">Serratia inhibens</name>
    <dbReference type="NCBI Taxonomy" id="2338073"/>
    <lineage>
        <taxon>Bacteria</taxon>
        <taxon>Pseudomonadati</taxon>
        <taxon>Pseudomonadota</taxon>
        <taxon>Gammaproteobacteria</taxon>
        <taxon>Enterobacterales</taxon>
        <taxon>Yersiniaceae</taxon>
        <taxon>Serratia</taxon>
    </lineage>
</organism>
<dbReference type="EMBL" id="QYYG01000010">
    <property type="protein sequence ID" value="RJF53312.1"/>
    <property type="molecule type" value="Genomic_DNA"/>
</dbReference>
<keyword evidence="2" id="KW-1133">Transmembrane helix</keyword>
<dbReference type="Proteomes" id="UP000284338">
    <property type="component" value="Unassembled WGS sequence"/>
</dbReference>
<evidence type="ECO:0000256" key="2">
    <source>
        <dbReference type="SAM" id="Phobius"/>
    </source>
</evidence>
<dbReference type="RefSeq" id="WP_119805317.1">
    <property type="nucleotide sequence ID" value="NZ_QYYG01000010.1"/>
</dbReference>
<dbReference type="AlphaFoldDB" id="A0AA92X0N8"/>
<feature type="region of interest" description="Disordered" evidence="1">
    <location>
        <begin position="80"/>
        <end position="109"/>
    </location>
</feature>
<reference evidence="3 4" key="1">
    <citation type="submission" date="2018-09" db="EMBL/GenBank/DDBJ databases">
        <title>Draft genome of a novel serratia sp. strain with antifungal activity.</title>
        <authorList>
            <person name="Dichmann S.I."/>
            <person name="Park B.P."/>
            <person name="Pathiraja D."/>
            <person name="Choi I.-G."/>
            <person name="Stougaard P."/>
            <person name="Hennessy R.C."/>
        </authorList>
    </citation>
    <scope>NUCLEOTIDE SEQUENCE [LARGE SCALE GENOMIC DNA]</scope>
    <source>
        <strain evidence="3 4">S40</strain>
    </source>
</reference>
<keyword evidence="2" id="KW-0812">Transmembrane</keyword>
<evidence type="ECO:0000313" key="4">
    <source>
        <dbReference type="Proteomes" id="UP000284338"/>
    </source>
</evidence>
<gene>
    <name evidence="3" type="ORF">D4100_22790</name>
</gene>
<accession>A0AA92X0N8</accession>
<feature type="transmembrane region" description="Helical" evidence="2">
    <location>
        <begin position="34"/>
        <end position="66"/>
    </location>
</feature>